<evidence type="ECO:0000313" key="1">
    <source>
        <dbReference type="EMBL" id="GFA97496.1"/>
    </source>
</evidence>
<dbReference type="EMBL" id="BKCJ010525530">
    <property type="protein sequence ID" value="GFA97496.1"/>
    <property type="molecule type" value="Genomic_DNA"/>
</dbReference>
<name>A0A699KLW1_TANCI</name>
<feature type="non-terminal residue" evidence="1">
    <location>
        <position position="1"/>
    </location>
</feature>
<reference evidence="1" key="1">
    <citation type="journal article" date="2019" name="Sci. Rep.">
        <title>Draft genome of Tanacetum cinerariifolium, the natural source of mosquito coil.</title>
        <authorList>
            <person name="Yamashiro T."/>
            <person name="Shiraishi A."/>
            <person name="Satake H."/>
            <person name="Nakayama K."/>
        </authorList>
    </citation>
    <scope>NUCLEOTIDE SEQUENCE</scope>
</reference>
<accession>A0A699KLW1</accession>
<protein>
    <submittedName>
        <fullName evidence="1">Uncharacterized protein</fullName>
    </submittedName>
</protein>
<comment type="caution">
    <text evidence="1">The sequence shown here is derived from an EMBL/GenBank/DDBJ whole genome shotgun (WGS) entry which is preliminary data.</text>
</comment>
<organism evidence="1">
    <name type="scientific">Tanacetum cinerariifolium</name>
    <name type="common">Dalmatian daisy</name>
    <name type="synonym">Chrysanthemum cinerariifolium</name>
    <dbReference type="NCBI Taxonomy" id="118510"/>
    <lineage>
        <taxon>Eukaryota</taxon>
        <taxon>Viridiplantae</taxon>
        <taxon>Streptophyta</taxon>
        <taxon>Embryophyta</taxon>
        <taxon>Tracheophyta</taxon>
        <taxon>Spermatophyta</taxon>
        <taxon>Magnoliopsida</taxon>
        <taxon>eudicotyledons</taxon>
        <taxon>Gunneridae</taxon>
        <taxon>Pentapetalae</taxon>
        <taxon>asterids</taxon>
        <taxon>campanulids</taxon>
        <taxon>Asterales</taxon>
        <taxon>Asteraceae</taxon>
        <taxon>Asteroideae</taxon>
        <taxon>Anthemideae</taxon>
        <taxon>Anthemidinae</taxon>
        <taxon>Tanacetum</taxon>
    </lineage>
</organism>
<dbReference type="AlphaFoldDB" id="A0A699KLW1"/>
<proteinExistence type="predicted"/>
<gene>
    <name evidence="1" type="ORF">Tci_669468</name>
</gene>
<sequence>SKALSPAADEPASLLRDGIYVEAFPTVSSLDAGQDRENIAKTSAMPHESSPRVPSLDADEGSMQQRMHELMELCTILQRKQSQMAAKIKDQDLEIFGLKARVKSLKDKERRCAEPTQEDALITGGIIDIWEELGADKSTELGSNDTEEMQFDREDLHQLWILVKETFSIKQPTRDKEKELWVELKRQFEPDFEDQLWTYDQVFMHDPLDWKLYDTCGVHHVSTKKSRDIYAGREGLFVKERTCHYDDK</sequence>